<feature type="compositionally biased region" description="Polar residues" evidence="1">
    <location>
        <begin position="242"/>
        <end position="251"/>
    </location>
</feature>
<feature type="compositionally biased region" description="Basic and acidic residues" evidence="1">
    <location>
        <begin position="252"/>
        <end position="269"/>
    </location>
</feature>
<name>A0A078B3L9_STYLE</name>
<dbReference type="OrthoDB" id="1510206at2759"/>
<reference evidence="2 3" key="1">
    <citation type="submission" date="2014-06" db="EMBL/GenBank/DDBJ databases">
        <authorList>
            <person name="Swart Estienne"/>
        </authorList>
    </citation>
    <scope>NUCLEOTIDE SEQUENCE [LARGE SCALE GENOMIC DNA]</scope>
    <source>
        <strain evidence="2 3">130c</strain>
    </source>
</reference>
<feature type="compositionally biased region" description="Polar residues" evidence="1">
    <location>
        <begin position="868"/>
        <end position="880"/>
    </location>
</feature>
<feature type="region of interest" description="Disordered" evidence="1">
    <location>
        <begin position="862"/>
        <end position="923"/>
    </location>
</feature>
<dbReference type="Proteomes" id="UP000039865">
    <property type="component" value="Unassembled WGS sequence"/>
</dbReference>
<dbReference type="EMBL" id="CCKQ01017174">
    <property type="protein sequence ID" value="CDW89049.1"/>
    <property type="molecule type" value="Genomic_DNA"/>
</dbReference>
<keyword evidence="3" id="KW-1185">Reference proteome</keyword>
<gene>
    <name evidence="2" type="primary">Contig14836.g15806</name>
    <name evidence="2" type="ORF">STYLEM_18178</name>
</gene>
<evidence type="ECO:0000313" key="3">
    <source>
        <dbReference type="Proteomes" id="UP000039865"/>
    </source>
</evidence>
<sequence length="1460" mass="168984">MVTYIIASKAKNPYLAEALGEYLQKNCNDVFVKTVIKHKKEWAEFLDSVCRTYGFKKRSCPLVYTIEGTLIGDAQQFVEHVKDKYSKAIAITKDTQKKRTQQNVSMINEYMRKKKDGLTLGEKIEQHLREIKTSGLVDLMEAFFKQETDRGTHFQVRRLDLMQDKRQHDVIDEIERAIRSQKEKEQKEASRDMDYEEFLAKYIDHIEGRVDADQRFGNRPVTADDQNPESQPNLANAKGSGALQNTSTNQFEENKNEESKIENASEKLNDSSISKSKVKEDQLNKSKDSILSKDDYKYEIPQLCHITLMKGNQIEKLHRKYILMSHPFPKIEGEMIMFLPVKQDQFDPQLVIFRDYSLRKRLPTKPKPKKLSSYQQKKLETEDKESSKLSCLEIDLRQPLSSIDWKNFAQVLNEVQGLGFVSILPVGEKSSQPVQNQLIHILPNSKIPFQSLPLDLLITSKVQYVKLQQEQALEEARHNGGQVKSPQKHSKDKDSKKNEILNIITVDEYRFPHAVYIFETSSLKEDHLINGYNKIHQFLQLDDHPESGLTIIATPNWMFVTTITGPYTKHTIYAPDQRVVPVYADPYAYCGILNIQNTQKEWPATAGLSDDTLSPYEVLERSSQYGRPEHEEILTQFNSQMSQKKQSFVKRDENIDLERKKASQILHYLMERKQESEFRDPFDLLRNMQDVIQIYEPLKSNDIIQDQRSLTVDETTSSKINSARQNIKSKVNTQYHFYPQNQQENMSASKLRKTMLRKHYLNQSQDNNQFNQQTEYSQLPEANVQLPSIMKKQRTFDQKKLIHPQSGKRSTKTFLSKHEEKVLDLSNVADAIMAAQDPNNLELKYQKIKKIKEEFNDIKTQFGIPTPQYFNPSQTSQLSYMGSRRNELRSRGQNSTTAASSIPAQSQQRTEKRDSFQEQPKNFIIRNRVMTSQNVFRPARLQNTQLPPKDKTIMTSPHSRSELRITKFAYGSAKKEPQSTKYNLNQAVETEITFNNHKQDSSRQALDKEKLQNEIGQGGIKQQNQSLKEIDRNIRIKRRKLSISQNQNKDYNYKIDGSLCISHEGKLSNLNKISGIFGPINNSHGKSKGANENKIGSATSGYSGLKQYQIQKVNSEALEKFSRLQTKESIYKPVYIQNKSKNRSPQKIFDYSANSQISQQVEARSRTKNMACDLEIQKMDLPYSKRNDQLDVQLISSRSFQQPKSQFETEGQKFSTIGPSIEADKQTRNLEAIQEEETNLLRLNINHQAKVHQTQFDFHKTQIKNEQKNDVKNKTSGGPLFEQYKQNQQQQIQLLSKKKKKDQKKQGKKQVKLTFESVYMREAILALIHSQSNQVNPLKVKQYAALGKKRKSTNSSQIRTKSSVLRRQKDINTTVIEGQQNSLLNDETFPDLYIQQYGGQQINSGELIINDQRILSHNQLLENRDSYEFQNTENSVILLNEPTEENLFNIPDFCEQINDL</sequence>
<evidence type="ECO:0000313" key="2">
    <source>
        <dbReference type="EMBL" id="CDW89049.1"/>
    </source>
</evidence>
<feature type="compositionally biased region" description="Polar residues" evidence="1">
    <location>
        <begin position="224"/>
        <end position="234"/>
    </location>
</feature>
<dbReference type="InParanoid" id="A0A078B3L9"/>
<proteinExistence type="predicted"/>
<feature type="compositionally biased region" description="Basic and acidic residues" evidence="1">
    <location>
        <begin position="277"/>
        <end position="286"/>
    </location>
</feature>
<feature type="compositionally biased region" description="Polar residues" evidence="1">
    <location>
        <begin position="891"/>
        <end position="908"/>
    </location>
</feature>
<organism evidence="2 3">
    <name type="scientific">Stylonychia lemnae</name>
    <name type="common">Ciliate</name>
    <dbReference type="NCBI Taxonomy" id="5949"/>
    <lineage>
        <taxon>Eukaryota</taxon>
        <taxon>Sar</taxon>
        <taxon>Alveolata</taxon>
        <taxon>Ciliophora</taxon>
        <taxon>Intramacronucleata</taxon>
        <taxon>Spirotrichea</taxon>
        <taxon>Stichotrichia</taxon>
        <taxon>Sporadotrichida</taxon>
        <taxon>Oxytrichidae</taxon>
        <taxon>Stylonychinae</taxon>
        <taxon>Stylonychia</taxon>
    </lineage>
</organism>
<feature type="region of interest" description="Disordered" evidence="1">
    <location>
        <begin position="475"/>
        <end position="495"/>
    </location>
</feature>
<feature type="region of interest" description="Disordered" evidence="1">
    <location>
        <begin position="211"/>
        <end position="286"/>
    </location>
</feature>
<evidence type="ECO:0000256" key="1">
    <source>
        <dbReference type="SAM" id="MobiDB-lite"/>
    </source>
</evidence>
<protein>
    <submittedName>
        <fullName evidence="2">Uncharacterized protein</fullName>
    </submittedName>
</protein>
<accession>A0A078B3L9</accession>